<protein>
    <submittedName>
        <fullName evidence="2">UDP-N-acetylglucosamine 2-epimerase (Non-hydrolyzing)</fullName>
        <ecNumber evidence="2">5.1.3.14</ecNumber>
    </submittedName>
</protein>
<dbReference type="EMBL" id="VHLL01000010">
    <property type="protein sequence ID" value="MCT8338202.1"/>
    <property type="molecule type" value="Genomic_DNA"/>
</dbReference>
<dbReference type="CDD" id="cd03786">
    <property type="entry name" value="GTB_UDP-GlcNAc_2-Epimerase"/>
    <property type="match status" value="1"/>
</dbReference>
<evidence type="ECO:0000259" key="1">
    <source>
        <dbReference type="Pfam" id="PF02350"/>
    </source>
</evidence>
<evidence type="ECO:0000313" key="2">
    <source>
        <dbReference type="EMBL" id="MCT8338202.1"/>
    </source>
</evidence>
<keyword evidence="3" id="KW-1185">Reference proteome</keyword>
<sequence>MKIVSIVGARPQFIKCAPVSRELRRVHEEILIHTGQHYDHGMSEVFFEELGIPKPDYNLGIGSGTHGRQTGAMLGAIEDVLQKEEPDFVLVYGDTNSTLAGALAAAKLHIPVAHVEAGLRSFDRRMPEEVNRVLTDHASDLLFCPTETAVRNLAAEGVTEGVFLVGDVMCDAMEYNCVIAEERSRILEDVGVESGGYLVVTVHRPSNTDDRDNMAAIIGALGEAGMPVVFPVHPRTRKYLGEYGLLERMPENVQVVEPLGYLDMLRLMAHAEKILTDSGGVQKEAYMLGVPCITLRENTEWVETVEAGWNVLVGAERESIIDAIRHFSPESQQKEIFGSGNASALIGEILTRRQDAGETPNLS</sequence>
<evidence type="ECO:0000313" key="3">
    <source>
        <dbReference type="Proteomes" id="UP001065682"/>
    </source>
</evidence>
<dbReference type="PANTHER" id="PTHR43174">
    <property type="entry name" value="UDP-N-ACETYLGLUCOSAMINE 2-EPIMERASE"/>
    <property type="match status" value="1"/>
</dbReference>
<dbReference type="InterPro" id="IPR029767">
    <property type="entry name" value="WecB-like"/>
</dbReference>
<dbReference type="NCBIfam" id="TIGR00236">
    <property type="entry name" value="wecB"/>
    <property type="match status" value="1"/>
</dbReference>
<dbReference type="EC" id="5.1.3.14" evidence="2"/>
<dbReference type="Gene3D" id="3.40.50.2000">
    <property type="entry name" value="Glycogen Phosphorylase B"/>
    <property type="match status" value="2"/>
</dbReference>
<proteinExistence type="predicted"/>
<keyword evidence="2" id="KW-0413">Isomerase</keyword>
<gene>
    <name evidence="2" type="ORF">FKB36_12060</name>
</gene>
<comment type="caution">
    <text evidence="2">The sequence shown here is derived from an EMBL/GenBank/DDBJ whole genome shotgun (WGS) entry which is preliminary data.</text>
</comment>
<name>A0A9E5DD77_9EURY</name>
<dbReference type="AlphaFoldDB" id="A0A9E5DD77"/>
<dbReference type="PANTHER" id="PTHR43174:SF1">
    <property type="entry name" value="UDP-N-ACETYLGLUCOSAMINE 2-EPIMERASE"/>
    <property type="match status" value="1"/>
</dbReference>
<dbReference type="Pfam" id="PF02350">
    <property type="entry name" value="Epimerase_2"/>
    <property type="match status" value="1"/>
</dbReference>
<dbReference type="GO" id="GO:0008761">
    <property type="term" value="F:UDP-N-acetylglucosamine 2-epimerase activity"/>
    <property type="evidence" value="ECO:0007669"/>
    <property type="project" value="UniProtKB-EC"/>
</dbReference>
<dbReference type="SUPFAM" id="SSF53756">
    <property type="entry name" value="UDP-Glycosyltransferase/glycogen phosphorylase"/>
    <property type="match status" value="1"/>
</dbReference>
<accession>A0A9E5DD77</accession>
<dbReference type="RefSeq" id="WP_261598337.1">
    <property type="nucleotide sequence ID" value="NZ_VHLL01000010.1"/>
</dbReference>
<dbReference type="Proteomes" id="UP001065682">
    <property type="component" value="Unassembled WGS sequence"/>
</dbReference>
<reference evidence="2" key="1">
    <citation type="submission" date="2019-06" db="EMBL/GenBank/DDBJ databases">
        <title>Methanoculleus strain from Tamsui River, Taipei, Taiwan.</title>
        <authorList>
            <person name="You Y.-T."/>
            <person name="Chen S.-C."/>
            <person name="Lai S.-J."/>
            <person name="Lee Y.-C."/>
            <person name="Lai M.-C."/>
        </authorList>
    </citation>
    <scope>NUCLEOTIDE SEQUENCE</scope>
    <source>
        <strain evidence="2">Afa-1</strain>
    </source>
</reference>
<organism evidence="2 3">
    <name type="scientific">Methanoculleus formosensis</name>
    <dbReference type="NCBI Taxonomy" id="2590886"/>
    <lineage>
        <taxon>Archaea</taxon>
        <taxon>Methanobacteriati</taxon>
        <taxon>Methanobacteriota</taxon>
        <taxon>Stenosarchaea group</taxon>
        <taxon>Methanomicrobia</taxon>
        <taxon>Methanomicrobiales</taxon>
        <taxon>Methanomicrobiaceae</taxon>
        <taxon>Methanoculleus</taxon>
    </lineage>
</organism>
<dbReference type="InterPro" id="IPR003331">
    <property type="entry name" value="UDP_GlcNAc_Epimerase_2_dom"/>
</dbReference>
<feature type="domain" description="UDP-N-acetylglucosamine 2-epimerase" evidence="1">
    <location>
        <begin position="27"/>
        <end position="350"/>
    </location>
</feature>